<sequence length="97" mass="11440">MTSNTTAHHFTVHLLASLVTISTLVRITLKRLARTFRMNRRHFISKGHSFVKIYQQHVFIKQMAIQILTNHTSALQMHDDKRLLFKNYTHNCTCFTQ</sequence>
<feature type="transmembrane region" description="Helical" evidence="1">
    <location>
        <begin position="12"/>
        <end position="29"/>
    </location>
</feature>
<reference evidence="2 3" key="1">
    <citation type="submission" date="2015-01" db="EMBL/GenBank/DDBJ databases">
        <title>Evolution of Trichinella species and genotypes.</title>
        <authorList>
            <person name="Korhonen P.K."/>
            <person name="Edoardo P."/>
            <person name="Giuseppe L.R."/>
            <person name="Gasser R.B."/>
        </authorList>
    </citation>
    <scope>NUCLEOTIDE SEQUENCE [LARGE SCALE GENOMIC DNA]</scope>
    <source>
        <strain evidence="2">ISS470</strain>
    </source>
</reference>
<organism evidence="2 3">
    <name type="scientific">Trichinella pseudospiralis</name>
    <name type="common">Parasitic roundworm</name>
    <dbReference type="NCBI Taxonomy" id="6337"/>
    <lineage>
        <taxon>Eukaryota</taxon>
        <taxon>Metazoa</taxon>
        <taxon>Ecdysozoa</taxon>
        <taxon>Nematoda</taxon>
        <taxon>Enoplea</taxon>
        <taxon>Dorylaimia</taxon>
        <taxon>Trichinellida</taxon>
        <taxon>Trichinellidae</taxon>
        <taxon>Trichinella</taxon>
    </lineage>
</organism>
<dbReference type="AlphaFoldDB" id="A0A0V1FRT7"/>
<keyword evidence="1" id="KW-1133">Transmembrane helix</keyword>
<proteinExistence type="predicted"/>
<accession>A0A0V1FRT7</accession>
<keyword evidence="1" id="KW-0812">Transmembrane</keyword>
<evidence type="ECO:0000256" key="1">
    <source>
        <dbReference type="SAM" id="Phobius"/>
    </source>
</evidence>
<gene>
    <name evidence="2" type="ORF">T4D_12984</name>
</gene>
<keyword evidence="3" id="KW-1185">Reference proteome</keyword>
<dbReference type="Proteomes" id="UP000054995">
    <property type="component" value="Unassembled WGS sequence"/>
</dbReference>
<dbReference type="EMBL" id="JYDT01000046">
    <property type="protein sequence ID" value="KRY88067.1"/>
    <property type="molecule type" value="Genomic_DNA"/>
</dbReference>
<evidence type="ECO:0000313" key="2">
    <source>
        <dbReference type="EMBL" id="KRY88067.1"/>
    </source>
</evidence>
<comment type="caution">
    <text evidence="2">The sequence shown here is derived from an EMBL/GenBank/DDBJ whole genome shotgun (WGS) entry which is preliminary data.</text>
</comment>
<protein>
    <submittedName>
        <fullName evidence="2">Uncharacterized protein</fullName>
    </submittedName>
</protein>
<keyword evidence="1" id="KW-0472">Membrane</keyword>
<name>A0A0V1FRT7_TRIPS</name>
<evidence type="ECO:0000313" key="3">
    <source>
        <dbReference type="Proteomes" id="UP000054995"/>
    </source>
</evidence>